<name>A0AAD8GZX7_9APIA</name>
<feature type="region of interest" description="Disordered" evidence="1">
    <location>
        <begin position="90"/>
        <end position="129"/>
    </location>
</feature>
<sequence length="129" mass="14045">MSASNLACFRGDPLNNLWCLPHVAGPDQCHAFYCMDKSANLPDRACIAADGNVSAVFTSLGGHLKNLHKAVNKQWWKLIQGKNHFLGPNMKAIEEGNQEFTDGESSEQGESRSEDGAGHKNDDPSDAEM</sequence>
<proteinExistence type="predicted"/>
<reference evidence="2" key="1">
    <citation type="submission" date="2023-02" db="EMBL/GenBank/DDBJ databases">
        <title>Genome of toxic invasive species Heracleum sosnowskyi carries increased number of genes despite the absence of recent whole-genome duplications.</title>
        <authorList>
            <person name="Schelkunov M."/>
            <person name="Shtratnikova V."/>
            <person name="Makarenko M."/>
            <person name="Klepikova A."/>
            <person name="Omelchenko D."/>
            <person name="Novikova G."/>
            <person name="Obukhova E."/>
            <person name="Bogdanov V."/>
            <person name="Penin A."/>
            <person name="Logacheva M."/>
        </authorList>
    </citation>
    <scope>NUCLEOTIDE SEQUENCE</scope>
    <source>
        <strain evidence="2">Hsosn_3</strain>
        <tissue evidence="2">Leaf</tissue>
    </source>
</reference>
<accession>A0AAD8GZX7</accession>
<dbReference type="Proteomes" id="UP001237642">
    <property type="component" value="Unassembled WGS sequence"/>
</dbReference>
<evidence type="ECO:0000256" key="1">
    <source>
        <dbReference type="SAM" id="MobiDB-lite"/>
    </source>
</evidence>
<protein>
    <submittedName>
        <fullName evidence="2">Uncharacterized protein</fullName>
    </submittedName>
</protein>
<comment type="caution">
    <text evidence="2">The sequence shown here is derived from an EMBL/GenBank/DDBJ whole genome shotgun (WGS) entry which is preliminary data.</text>
</comment>
<dbReference type="AlphaFoldDB" id="A0AAD8GZX7"/>
<reference evidence="2" key="2">
    <citation type="submission" date="2023-05" db="EMBL/GenBank/DDBJ databases">
        <authorList>
            <person name="Schelkunov M.I."/>
        </authorList>
    </citation>
    <scope>NUCLEOTIDE SEQUENCE</scope>
    <source>
        <strain evidence="2">Hsosn_3</strain>
        <tissue evidence="2">Leaf</tissue>
    </source>
</reference>
<evidence type="ECO:0000313" key="2">
    <source>
        <dbReference type="EMBL" id="KAK1358402.1"/>
    </source>
</evidence>
<feature type="compositionally biased region" description="Basic and acidic residues" evidence="1">
    <location>
        <begin position="109"/>
        <end position="123"/>
    </location>
</feature>
<evidence type="ECO:0000313" key="3">
    <source>
        <dbReference type="Proteomes" id="UP001237642"/>
    </source>
</evidence>
<organism evidence="2 3">
    <name type="scientific">Heracleum sosnowskyi</name>
    <dbReference type="NCBI Taxonomy" id="360622"/>
    <lineage>
        <taxon>Eukaryota</taxon>
        <taxon>Viridiplantae</taxon>
        <taxon>Streptophyta</taxon>
        <taxon>Embryophyta</taxon>
        <taxon>Tracheophyta</taxon>
        <taxon>Spermatophyta</taxon>
        <taxon>Magnoliopsida</taxon>
        <taxon>eudicotyledons</taxon>
        <taxon>Gunneridae</taxon>
        <taxon>Pentapetalae</taxon>
        <taxon>asterids</taxon>
        <taxon>campanulids</taxon>
        <taxon>Apiales</taxon>
        <taxon>Apiaceae</taxon>
        <taxon>Apioideae</taxon>
        <taxon>apioid superclade</taxon>
        <taxon>Tordylieae</taxon>
        <taxon>Tordyliinae</taxon>
        <taxon>Heracleum</taxon>
    </lineage>
</organism>
<gene>
    <name evidence="2" type="ORF">POM88_051658</name>
</gene>
<dbReference type="EMBL" id="JAUIZM010000011">
    <property type="protein sequence ID" value="KAK1358402.1"/>
    <property type="molecule type" value="Genomic_DNA"/>
</dbReference>
<keyword evidence="3" id="KW-1185">Reference proteome</keyword>